<dbReference type="GO" id="GO:0005524">
    <property type="term" value="F:ATP binding"/>
    <property type="evidence" value="ECO:0007669"/>
    <property type="project" value="UniProtKB-KW"/>
</dbReference>
<comment type="subcellular location">
    <subcellularLocation>
        <location evidence="2">Cell membrane</location>
        <topology evidence="2">Multi-pass membrane protein</topology>
    </subcellularLocation>
</comment>
<dbReference type="Pfam" id="PF02518">
    <property type="entry name" value="HATPase_c"/>
    <property type="match status" value="1"/>
</dbReference>
<organism evidence="16 17">
    <name type="scientific">Marininema mesophilum</name>
    <dbReference type="NCBI Taxonomy" id="1048340"/>
    <lineage>
        <taxon>Bacteria</taxon>
        <taxon>Bacillati</taxon>
        <taxon>Bacillota</taxon>
        <taxon>Bacilli</taxon>
        <taxon>Bacillales</taxon>
        <taxon>Thermoactinomycetaceae</taxon>
        <taxon>Marininema</taxon>
    </lineage>
</organism>
<dbReference type="EC" id="2.7.13.3" evidence="3"/>
<dbReference type="SMART" id="SM00387">
    <property type="entry name" value="HATPase_c"/>
    <property type="match status" value="1"/>
</dbReference>
<evidence type="ECO:0000256" key="14">
    <source>
        <dbReference type="SAM" id="Phobius"/>
    </source>
</evidence>
<evidence type="ECO:0000256" key="5">
    <source>
        <dbReference type="ARBA" id="ARBA00022553"/>
    </source>
</evidence>
<sequence length="538" mass="60195">MTRRTWKLESKMVAWTSLLIFMVVLMIGTYVYSILVTTIENQVGKRALSVAQVVAEMPEIKEAFSQKQPWRIIQPIAEKIRKQTGAKYIVVGNRQGVRYSHPLAERIGKKMVGGDNSPALQGKSYISKATGSLGPALRGKVPIKNQQGHIIGIVSVGFLSHDIDEIILDNLADILMILLIIFLLGTLCAFFIAKYIKQLIFGLEPNEISALFRERNAVLESVREGIISINPIGKITMINQVAMDILEIPPHQSVLGESIQSILPNTRMLHVLAKKGEPELDREMRIHDKEIIVNRLPIIDQNRILGVVSSFRLKSELDQLNLQLSQVKQYVEALRAQTHEYKNTLYTISGLIQLESYQEALHLIHEESTSHQDHIGWVMDHFADPWLGAILIGFYNRARELKVNLVIDKKSRLSHLPSSLPSSSLVTILGNLITNALEAVQNQITPKPQVNLSIFEETDQLTFIVADNGKGIPNDDIKRIYHSGFTTKQTDPHTTRGYGLSNVLQLVQEQQGSINVDKSSLSGACFTVTLPISEEVSR</sequence>
<comment type="catalytic activity">
    <reaction evidence="1">
        <text>ATP + protein L-histidine = ADP + protein N-phospho-L-histidine.</text>
        <dbReference type="EC" id="2.7.13.3"/>
    </reaction>
</comment>
<evidence type="ECO:0000259" key="15">
    <source>
        <dbReference type="PROSITE" id="PS50109"/>
    </source>
</evidence>
<evidence type="ECO:0000256" key="4">
    <source>
        <dbReference type="ARBA" id="ARBA00022475"/>
    </source>
</evidence>
<evidence type="ECO:0000313" key="17">
    <source>
        <dbReference type="Proteomes" id="UP000198534"/>
    </source>
</evidence>
<keyword evidence="7 14" id="KW-0812">Transmembrane</keyword>
<dbReference type="Pfam" id="PF17203">
    <property type="entry name" value="sCache_3_2"/>
    <property type="match status" value="1"/>
</dbReference>
<dbReference type="Gene3D" id="3.30.565.10">
    <property type="entry name" value="Histidine kinase-like ATPase, C-terminal domain"/>
    <property type="match status" value="1"/>
</dbReference>
<evidence type="ECO:0000256" key="11">
    <source>
        <dbReference type="ARBA" id="ARBA00022989"/>
    </source>
</evidence>
<dbReference type="PANTHER" id="PTHR43547">
    <property type="entry name" value="TWO-COMPONENT HISTIDINE KINASE"/>
    <property type="match status" value="1"/>
</dbReference>
<evidence type="ECO:0000256" key="6">
    <source>
        <dbReference type="ARBA" id="ARBA00022679"/>
    </source>
</evidence>
<dbReference type="SUPFAM" id="SSF55890">
    <property type="entry name" value="Sporulation response regulatory protein Spo0B"/>
    <property type="match status" value="1"/>
</dbReference>
<accession>A0A1H2YL15</accession>
<dbReference type="InterPro" id="IPR035965">
    <property type="entry name" value="PAS-like_dom_sf"/>
</dbReference>
<evidence type="ECO:0000256" key="7">
    <source>
        <dbReference type="ARBA" id="ARBA00022692"/>
    </source>
</evidence>
<evidence type="ECO:0000313" key="16">
    <source>
        <dbReference type="EMBL" id="SDX05695.1"/>
    </source>
</evidence>
<evidence type="ECO:0000256" key="3">
    <source>
        <dbReference type="ARBA" id="ARBA00012438"/>
    </source>
</evidence>
<keyword evidence="4" id="KW-1003">Cell membrane</keyword>
<dbReference type="Gene3D" id="1.10.287.130">
    <property type="match status" value="1"/>
</dbReference>
<dbReference type="Gene3D" id="3.30.450.20">
    <property type="entry name" value="PAS domain"/>
    <property type="match status" value="2"/>
</dbReference>
<feature type="transmembrane region" description="Helical" evidence="14">
    <location>
        <begin position="174"/>
        <end position="193"/>
    </location>
</feature>
<keyword evidence="11 14" id="KW-1133">Transmembrane helix</keyword>
<gene>
    <name evidence="16" type="ORF">SAMN05444487_109109</name>
</gene>
<keyword evidence="13 14" id="KW-0472">Membrane</keyword>
<dbReference type="InterPro" id="IPR029151">
    <property type="entry name" value="Sensor-like_sf"/>
</dbReference>
<dbReference type="InterPro" id="IPR039506">
    <property type="entry name" value="SPOB_a"/>
</dbReference>
<dbReference type="InterPro" id="IPR000014">
    <property type="entry name" value="PAS"/>
</dbReference>
<keyword evidence="17" id="KW-1185">Reference proteome</keyword>
<dbReference type="STRING" id="1048340.SAMN05444487_109109"/>
<keyword evidence="5" id="KW-0597">Phosphoprotein</keyword>
<evidence type="ECO:0000256" key="13">
    <source>
        <dbReference type="ARBA" id="ARBA00023136"/>
    </source>
</evidence>
<dbReference type="PANTHER" id="PTHR43547:SF10">
    <property type="entry name" value="SENSOR HISTIDINE KINASE DCUS"/>
    <property type="match status" value="1"/>
</dbReference>
<dbReference type="PRINTS" id="PR00344">
    <property type="entry name" value="BCTRLSENSOR"/>
</dbReference>
<dbReference type="InterPro" id="IPR016120">
    <property type="entry name" value="Sig_transdc_His_kin_SpoOB"/>
</dbReference>
<evidence type="ECO:0000256" key="12">
    <source>
        <dbReference type="ARBA" id="ARBA00023012"/>
    </source>
</evidence>
<evidence type="ECO:0000256" key="10">
    <source>
        <dbReference type="ARBA" id="ARBA00022840"/>
    </source>
</evidence>
<protein>
    <recommendedName>
        <fullName evidence="3">histidine kinase</fullName>
        <ecNumber evidence="3">2.7.13.3</ecNumber>
    </recommendedName>
</protein>
<dbReference type="OrthoDB" id="9792686at2"/>
<evidence type="ECO:0000256" key="1">
    <source>
        <dbReference type="ARBA" id="ARBA00000085"/>
    </source>
</evidence>
<dbReference type="RefSeq" id="WP_091740180.1">
    <property type="nucleotide sequence ID" value="NZ_FNNQ01000009.1"/>
</dbReference>
<dbReference type="InterPro" id="IPR036890">
    <property type="entry name" value="HATPase_C_sf"/>
</dbReference>
<keyword evidence="12" id="KW-0902">Two-component regulatory system</keyword>
<dbReference type="Proteomes" id="UP000198534">
    <property type="component" value="Unassembled WGS sequence"/>
</dbReference>
<dbReference type="InterPro" id="IPR003594">
    <property type="entry name" value="HATPase_dom"/>
</dbReference>
<dbReference type="Pfam" id="PF14689">
    <property type="entry name" value="SPOB_a"/>
    <property type="match status" value="1"/>
</dbReference>
<keyword evidence="8" id="KW-0547">Nucleotide-binding</keyword>
<dbReference type="FunFam" id="3.30.450.20:FF:000018">
    <property type="entry name" value="Sensor histidine kinase DcuS"/>
    <property type="match status" value="1"/>
</dbReference>
<feature type="domain" description="Histidine kinase" evidence="15">
    <location>
        <begin position="336"/>
        <end position="534"/>
    </location>
</feature>
<dbReference type="GO" id="GO:0005886">
    <property type="term" value="C:plasma membrane"/>
    <property type="evidence" value="ECO:0007669"/>
    <property type="project" value="UniProtKB-SubCell"/>
</dbReference>
<proteinExistence type="predicted"/>
<evidence type="ECO:0000256" key="2">
    <source>
        <dbReference type="ARBA" id="ARBA00004651"/>
    </source>
</evidence>
<dbReference type="AlphaFoldDB" id="A0A1H2YL15"/>
<keyword evidence="10" id="KW-0067">ATP-binding</keyword>
<keyword evidence="6" id="KW-0808">Transferase</keyword>
<feature type="transmembrane region" description="Helical" evidence="14">
    <location>
        <begin position="12"/>
        <end position="32"/>
    </location>
</feature>
<dbReference type="PROSITE" id="PS50109">
    <property type="entry name" value="HIS_KIN"/>
    <property type="match status" value="1"/>
</dbReference>
<dbReference type="GO" id="GO:0000155">
    <property type="term" value="F:phosphorelay sensor kinase activity"/>
    <property type="evidence" value="ECO:0007669"/>
    <property type="project" value="InterPro"/>
</dbReference>
<evidence type="ECO:0000256" key="8">
    <source>
        <dbReference type="ARBA" id="ARBA00022741"/>
    </source>
</evidence>
<dbReference type="EMBL" id="FNNQ01000009">
    <property type="protein sequence ID" value="SDX05695.1"/>
    <property type="molecule type" value="Genomic_DNA"/>
</dbReference>
<dbReference type="SUPFAM" id="SSF103190">
    <property type="entry name" value="Sensory domain-like"/>
    <property type="match status" value="1"/>
</dbReference>
<dbReference type="InterPro" id="IPR033463">
    <property type="entry name" value="sCache_3"/>
</dbReference>
<reference evidence="16 17" key="1">
    <citation type="submission" date="2016-10" db="EMBL/GenBank/DDBJ databases">
        <authorList>
            <person name="de Groot N.N."/>
        </authorList>
    </citation>
    <scope>NUCLEOTIDE SEQUENCE [LARGE SCALE GENOMIC DNA]</scope>
    <source>
        <strain evidence="16 17">DSM 45610</strain>
    </source>
</reference>
<dbReference type="SUPFAM" id="SSF55874">
    <property type="entry name" value="ATPase domain of HSP90 chaperone/DNA topoisomerase II/histidine kinase"/>
    <property type="match status" value="1"/>
</dbReference>
<dbReference type="InterPro" id="IPR004358">
    <property type="entry name" value="Sig_transdc_His_kin-like_C"/>
</dbReference>
<evidence type="ECO:0000256" key="9">
    <source>
        <dbReference type="ARBA" id="ARBA00022777"/>
    </source>
</evidence>
<dbReference type="SUPFAM" id="SSF55785">
    <property type="entry name" value="PYP-like sensor domain (PAS domain)"/>
    <property type="match status" value="1"/>
</dbReference>
<name>A0A1H2YL15_9BACL</name>
<dbReference type="CDD" id="cd00130">
    <property type="entry name" value="PAS"/>
    <property type="match status" value="1"/>
</dbReference>
<keyword evidence="9 16" id="KW-0418">Kinase</keyword>
<dbReference type="InterPro" id="IPR005467">
    <property type="entry name" value="His_kinase_dom"/>
</dbReference>